<dbReference type="GO" id="GO:0030170">
    <property type="term" value="F:pyridoxal phosphate binding"/>
    <property type="evidence" value="ECO:0007669"/>
    <property type="project" value="UniProtKB-UniRule"/>
</dbReference>
<keyword evidence="4 8" id="KW-0808">Transferase</keyword>
<dbReference type="EMBL" id="LVHI01000012">
    <property type="protein sequence ID" value="OAK54885.1"/>
    <property type="molecule type" value="Genomic_DNA"/>
</dbReference>
<name>A0A177YHD9_9NOCA</name>
<dbReference type="PROSITE" id="PS00595">
    <property type="entry name" value="AA_TRANSFER_CLASS_5"/>
    <property type="match status" value="1"/>
</dbReference>
<organism evidence="10 11">
    <name type="scientific">Rhodococcoides kyotonense</name>
    <dbReference type="NCBI Taxonomy" id="398843"/>
    <lineage>
        <taxon>Bacteria</taxon>
        <taxon>Bacillati</taxon>
        <taxon>Actinomycetota</taxon>
        <taxon>Actinomycetes</taxon>
        <taxon>Mycobacteriales</taxon>
        <taxon>Nocardiaceae</taxon>
        <taxon>Rhodococcoides</taxon>
    </lineage>
</organism>
<evidence type="ECO:0000259" key="9">
    <source>
        <dbReference type="Pfam" id="PF00266"/>
    </source>
</evidence>
<keyword evidence="11" id="KW-1185">Reference proteome</keyword>
<dbReference type="InterPro" id="IPR000192">
    <property type="entry name" value="Aminotrans_V_dom"/>
</dbReference>
<dbReference type="Proteomes" id="UP000077519">
    <property type="component" value="Unassembled WGS sequence"/>
</dbReference>
<evidence type="ECO:0000256" key="3">
    <source>
        <dbReference type="ARBA" id="ARBA00012239"/>
    </source>
</evidence>
<dbReference type="PANTHER" id="PTHR43586:SF8">
    <property type="entry name" value="CYSTEINE DESULFURASE 1, CHLOROPLASTIC"/>
    <property type="match status" value="1"/>
</dbReference>
<evidence type="ECO:0000256" key="6">
    <source>
        <dbReference type="ARBA" id="ARBA00050776"/>
    </source>
</evidence>
<evidence type="ECO:0000256" key="5">
    <source>
        <dbReference type="ARBA" id="ARBA00022898"/>
    </source>
</evidence>
<dbReference type="Gene3D" id="3.40.640.10">
    <property type="entry name" value="Type I PLP-dependent aspartate aminotransferase-like (Major domain)"/>
    <property type="match status" value="1"/>
</dbReference>
<comment type="function">
    <text evidence="8">Catalyzes the removal of elemental sulfur and selenium atoms from L-cysteine, L-cystine, L-selenocysteine, and L-selenocystine to produce L-alanine.</text>
</comment>
<dbReference type="NCBIfam" id="TIGR01979">
    <property type="entry name" value="sufS"/>
    <property type="match status" value="1"/>
</dbReference>
<comment type="catalytic activity">
    <reaction evidence="6 8">
        <text>(sulfur carrier)-H + L-cysteine = (sulfur carrier)-SH + L-alanine</text>
        <dbReference type="Rhea" id="RHEA:43892"/>
        <dbReference type="Rhea" id="RHEA-COMP:14737"/>
        <dbReference type="Rhea" id="RHEA-COMP:14739"/>
        <dbReference type="ChEBI" id="CHEBI:29917"/>
        <dbReference type="ChEBI" id="CHEBI:35235"/>
        <dbReference type="ChEBI" id="CHEBI:57972"/>
        <dbReference type="ChEBI" id="CHEBI:64428"/>
        <dbReference type="EC" id="2.8.1.7"/>
    </reaction>
</comment>
<feature type="domain" description="Aminotransferase class V" evidence="9">
    <location>
        <begin position="31"/>
        <end position="403"/>
    </location>
</feature>
<evidence type="ECO:0000256" key="2">
    <source>
        <dbReference type="ARBA" id="ARBA00010447"/>
    </source>
</evidence>
<dbReference type="AlphaFoldDB" id="A0A177YHD9"/>
<dbReference type="SUPFAM" id="SSF53383">
    <property type="entry name" value="PLP-dependent transferases"/>
    <property type="match status" value="1"/>
</dbReference>
<dbReference type="Gene3D" id="3.90.1150.10">
    <property type="entry name" value="Aspartate Aminotransferase, domain 1"/>
    <property type="match status" value="1"/>
</dbReference>
<reference evidence="10 11" key="1">
    <citation type="submission" date="2016-03" db="EMBL/GenBank/DDBJ databases">
        <title>Genome sequence of Rhodococcus kyotonensis KB10.</title>
        <authorList>
            <person name="Jeong H."/>
            <person name="Hong C.E."/>
            <person name="Jo S.H."/>
            <person name="Park J.M."/>
        </authorList>
    </citation>
    <scope>NUCLEOTIDE SEQUENCE [LARGE SCALE GENOMIC DNA]</scope>
    <source>
        <strain evidence="10 11">KB10</strain>
    </source>
</reference>
<dbReference type="InterPro" id="IPR015422">
    <property type="entry name" value="PyrdxlP-dep_Trfase_small"/>
</dbReference>
<evidence type="ECO:0000256" key="1">
    <source>
        <dbReference type="ARBA" id="ARBA00001933"/>
    </source>
</evidence>
<dbReference type="CDD" id="cd06453">
    <property type="entry name" value="SufS_like"/>
    <property type="match status" value="1"/>
</dbReference>
<evidence type="ECO:0000256" key="4">
    <source>
        <dbReference type="ARBA" id="ARBA00022679"/>
    </source>
</evidence>
<dbReference type="GO" id="GO:0031071">
    <property type="term" value="F:cysteine desulfurase activity"/>
    <property type="evidence" value="ECO:0007669"/>
    <property type="project" value="UniProtKB-UniRule"/>
</dbReference>
<accession>A0A177YHD9</accession>
<dbReference type="GO" id="GO:0006534">
    <property type="term" value="P:cysteine metabolic process"/>
    <property type="evidence" value="ECO:0007669"/>
    <property type="project" value="UniProtKB-UniRule"/>
</dbReference>
<evidence type="ECO:0000313" key="10">
    <source>
        <dbReference type="EMBL" id="OAK54885.1"/>
    </source>
</evidence>
<comment type="caution">
    <text evidence="10">The sequence shown here is derived from an EMBL/GenBank/DDBJ whole genome shotgun (WGS) entry which is preliminary data.</text>
</comment>
<comment type="cofactor">
    <cofactor evidence="1 7">
        <name>pyridoxal 5'-phosphate</name>
        <dbReference type="ChEBI" id="CHEBI:597326"/>
    </cofactor>
</comment>
<dbReference type="InterPro" id="IPR020578">
    <property type="entry name" value="Aminotrans_V_PyrdxlP_BS"/>
</dbReference>
<dbReference type="EC" id="2.8.1.7" evidence="3 8"/>
<protein>
    <recommendedName>
        <fullName evidence="3 8">Cysteine desulfurase</fullName>
        <ecNumber evidence="3 8">2.8.1.7</ecNumber>
    </recommendedName>
</protein>
<dbReference type="PANTHER" id="PTHR43586">
    <property type="entry name" value="CYSTEINE DESULFURASE"/>
    <property type="match status" value="1"/>
</dbReference>
<sequence length="420" mass="44969">MASKDDAFDVDTIRADFPILGRTVRDDKPLVYLDSGATSQRPVQVLDAERDFLVTCNAAVHRGAHQLAEEATDAYEGARAAIASFVGADVNELVFTKNATESLNLVTHVFGDDRFEHRVGPGDEIVITELEHHANLVPWQELARRTGATLRWYGVTDDGRIDLDSLELTDAVKVVAFTHQSNVTGAVAPVAELVRRARAVGALVVLDACQSVPHMTVDFHALDVDYAAFSGHKMLGPSGVGVLYGKAALLDAMPPFITGGSMIETVTMEKTTYAPPPQRFEAGVPMTSQVVGLGAAVDYLGKIGMSRIAGHEHSLVGATLERFAALDGVRVVGPTDNVDRGSAISFVVDGIHAHDLGQILDDEGVAIRVGHHCAWPLHRRFGVAATARASFALYNTLDEVDALVAAIERAQRFFGTGEVA</sequence>
<gene>
    <name evidence="10" type="ORF">A3K89_02290</name>
</gene>
<evidence type="ECO:0000256" key="7">
    <source>
        <dbReference type="RuleBase" id="RU004504"/>
    </source>
</evidence>
<dbReference type="RefSeq" id="WP_068425920.1">
    <property type="nucleotide sequence ID" value="NZ_LVHI01000012.1"/>
</dbReference>
<dbReference type="InterPro" id="IPR015421">
    <property type="entry name" value="PyrdxlP-dep_Trfase_major"/>
</dbReference>
<dbReference type="InterPro" id="IPR015424">
    <property type="entry name" value="PyrdxlP-dep_Trfase"/>
</dbReference>
<keyword evidence="5 8" id="KW-0663">Pyridoxal phosphate</keyword>
<evidence type="ECO:0000313" key="11">
    <source>
        <dbReference type="Proteomes" id="UP000077519"/>
    </source>
</evidence>
<dbReference type="Pfam" id="PF00266">
    <property type="entry name" value="Aminotran_5"/>
    <property type="match status" value="1"/>
</dbReference>
<dbReference type="InterPro" id="IPR010970">
    <property type="entry name" value="Cys_dSase_SufS"/>
</dbReference>
<proteinExistence type="inferred from homology"/>
<comment type="similarity">
    <text evidence="2 8">Belongs to the class-V pyridoxal-phosphate-dependent aminotransferase family. Csd subfamily.</text>
</comment>
<evidence type="ECO:0000256" key="8">
    <source>
        <dbReference type="RuleBase" id="RU004506"/>
    </source>
</evidence>